<dbReference type="Pfam" id="PF08659">
    <property type="entry name" value="KR"/>
    <property type="match status" value="1"/>
</dbReference>
<dbReference type="InterPro" id="IPR050091">
    <property type="entry name" value="PKS_NRPS_Biosynth_Enz"/>
</dbReference>
<evidence type="ECO:0000256" key="2">
    <source>
        <dbReference type="ARBA" id="ARBA00022553"/>
    </source>
</evidence>
<dbReference type="InterPro" id="IPR014043">
    <property type="entry name" value="Acyl_transferase_dom"/>
</dbReference>
<dbReference type="Gene3D" id="3.40.366.10">
    <property type="entry name" value="Malonyl-Coenzyme A Acyl Carrier Protein, domain 2"/>
    <property type="match status" value="1"/>
</dbReference>
<keyword evidence="1" id="KW-0596">Phosphopantetheine</keyword>
<dbReference type="InterPro" id="IPR016039">
    <property type="entry name" value="Thiolase-like"/>
</dbReference>
<dbReference type="InterPro" id="IPR016036">
    <property type="entry name" value="Malonyl_transacylase_ACP-bd"/>
</dbReference>
<dbReference type="InterPro" id="IPR036291">
    <property type="entry name" value="NAD(P)-bd_dom_sf"/>
</dbReference>
<dbReference type="Proteomes" id="UP001596112">
    <property type="component" value="Unassembled WGS sequence"/>
</dbReference>
<dbReference type="InterPro" id="IPR041618">
    <property type="entry name" value="PKS_DE"/>
</dbReference>
<dbReference type="PROSITE" id="PS52004">
    <property type="entry name" value="KS3_2"/>
    <property type="match status" value="1"/>
</dbReference>
<dbReference type="SMART" id="SM00823">
    <property type="entry name" value="PKS_PP"/>
    <property type="match status" value="2"/>
</dbReference>
<dbReference type="SUPFAM" id="SSF51735">
    <property type="entry name" value="NAD(P)-binding Rossmann-fold domains"/>
    <property type="match status" value="2"/>
</dbReference>
<feature type="domain" description="Carrier" evidence="7">
    <location>
        <begin position="40"/>
        <end position="115"/>
    </location>
</feature>
<dbReference type="InterPro" id="IPR018201">
    <property type="entry name" value="Ketoacyl_synth_AS"/>
</dbReference>
<dbReference type="SMART" id="SM00822">
    <property type="entry name" value="PKS_KR"/>
    <property type="match status" value="1"/>
</dbReference>
<evidence type="ECO:0000256" key="5">
    <source>
        <dbReference type="ARBA" id="ARBA00023268"/>
    </source>
</evidence>
<dbReference type="Gene3D" id="3.30.70.3290">
    <property type="match status" value="1"/>
</dbReference>
<dbReference type="Gene3D" id="1.10.1200.10">
    <property type="entry name" value="ACP-like"/>
    <property type="match status" value="2"/>
</dbReference>
<evidence type="ECO:0000256" key="6">
    <source>
        <dbReference type="ARBA" id="ARBA00023315"/>
    </source>
</evidence>
<keyword evidence="2" id="KW-0597">Phosphoprotein</keyword>
<keyword evidence="3" id="KW-0808">Transferase</keyword>
<dbReference type="PROSITE" id="PS00606">
    <property type="entry name" value="KS3_1"/>
    <property type="match status" value="1"/>
</dbReference>
<dbReference type="Pfam" id="PF02801">
    <property type="entry name" value="Ketoacyl-synt_C"/>
    <property type="match status" value="1"/>
</dbReference>
<dbReference type="SUPFAM" id="SSF53901">
    <property type="entry name" value="Thiolase-like"/>
    <property type="match status" value="1"/>
</dbReference>
<dbReference type="InterPro" id="IPR057326">
    <property type="entry name" value="KR_dom"/>
</dbReference>
<organism evidence="9 10">
    <name type="scientific">Streptomyces heilongjiangensis</name>
    <dbReference type="NCBI Taxonomy" id="945052"/>
    <lineage>
        <taxon>Bacteria</taxon>
        <taxon>Bacillati</taxon>
        <taxon>Actinomycetota</taxon>
        <taxon>Actinomycetes</taxon>
        <taxon>Kitasatosporales</taxon>
        <taxon>Streptomycetaceae</taxon>
        <taxon>Streptomyces</taxon>
    </lineage>
</organism>
<sequence length="1774" mass="181949">LRGLAAAPARRTADAEGDVARAADGLRERLAALPQAERDTAVLDLVRAQTATVLGHTGPQTVDATRDFRGLGIDSLTAVELRNRLTAATGLRLPATLVFDYPSPQALARHIGAELGGTAGVVSTPGTPAAPAADPADDDARIAIVGIGCRFPGGVRGPEEFWRLLADGVDAIGTPPADRGWHADGVEGGFLYDAAEFDADFFGISPREALAMDPQQRLLLEISWEALERAAIDPRGLAGSRTGVFVGTNYQGYGSAAHAVPEDAQGQLMTGHAASVASGRVAYVLGLEGPAVTVDTACSSSLVALHWAAQSLRSGECDLALAGGVTVMATPGAFAEFDRQGGLAADGRCKAFSDDADGTGWGEGAGILLLERLSDARRNGHPVLAVVRGSAVNSDGASNGLTAPNGPSQQRVIRAALGHAGLTPADVDAVEAHGTGTSLGDPIEAQALLATYGQDREVPLWLGSVKSNIGHTQAAAGVAGVIKTVLAMRHGTLPRTLHADRPSSHVDWTAGQVALLTEARDWPRAGRPRRAAVSSFGISGTNAHVVLEEGTPEAAAPVRDGDAAPAPVTAEGPVAWPLSARTAPALRGQAERLHAALTTRPDTEPADVAHSLATGRALFDHRAVVVAEDRADLLAGLAAVARDEDAASVVRGRTGPVGRTAFLFSGQGSQRPRTGRELMRRHPVYAEAFRRVCDAFAPHLDVPLADVVLAEDGTPEARLLDRTAYTQPALFAVHVALHALVRSWGVVPDALMGHSIGELSAAHVAGVLSLDDACRLVAARGRLMDALPEGGAMAAVQAAEDEVLPLLDGRAAAVAAVNGPAAVVVSGDEDAVSDIEGHFAALGRKTRRLRVSHAFHSAHMDAMLAEFEEVARGVRYAPPAVPVVSNVTGRTATDAELTSPDHWVRHVRQTVRFADGVRRLREDGVGTFVELGPDGSLTALTLDTLAALDTTDGTDGHGTDGGAEHPVAVPVLRRGRPEATAALLAAAALHVRGLAAAPTGLTGPARTVELPTYAFQRGRYWLAPAAPATTGARTGGDDDAFWAAVADGDLATLTGHDLSGDTPLSDLLPALTSWRQRRQEADALDALAYDVVWRPVPDGTPPVLAGTWLLAVPADRADDPWTTAVAEGLAAHGAHPVPFAVDCSRAERGALADRIKALTEPDAVQGVLSLLSLDETPAAAPADAPAPSGGMATPAGLTALLALTQALGDLEIGAPLWAATSGAVATGGRDALTAPVQATTWGLGRVAALEHPQRWGGLVDLPADLDTRSTERLAALLSGTVREDQAAVRPAGILARRLVHAAPTAAGTADTAGTDGRDTGDWDCAGATVLVTGGTGALGARVARRLAARGARHLVLAGRRGPDADGPADLSAELTAAGAEVTLAACDAADEDALAALLAAHPVDAVVHAAGVLDDGLLATLTPDRLEAVLRPKLAAARALDRLTRDRDLSAFVLFSSFAGTVGSAGQGNYAAANAYLDALAAQRRAAGLPATSVAFGPWAGDGMAAGGPDTEARLRAGGVAPLDPEAALTALDRAVARTDAGRTVADVAWDRFLPGFTAARPAPLLAELPEARALSARAADDGAEPGTADGGLRERLAGLGEAEQERLLLHLVRGHVATVLGHGSADAVEADRAFTELGFDSLMAVELRNRLGVAAGLQLPATLLFDQPTPRVLARHLRSLTADDDAGAPALAALDQLEAALARLTDAGSDGDDTGHGRIASRLLALAARWGGEPAAAPAPTAGQEPGTDLQDRIDSAGAEDLFALIDNDLGVQ</sequence>
<keyword evidence="10" id="KW-1185">Reference proteome</keyword>
<dbReference type="InterPro" id="IPR006162">
    <property type="entry name" value="Ppantetheine_attach_site"/>
</dbReference>
<evidence type="ECO:0000256" key="1">
    <source>
        <dbReference type="ARBA" id="ARBA00022450"/>
    </source>
</evidence>
<dbReference type="PROSITE" id="PS00012">
    <property type="entry name" value="PHOSPHOPANTETHEINE"/>
    <property type="match status" value="2"/>
</dbReference>
<dbReference type="CDD" id="cd08952">
    <property type="entry name" value="KR_1_SDR_x"/>
    <property type="match status" value="1"/>
</dbReference>
<dbReference type="SMART" id="SM01294">
    <property type="entry name" value="PKS_PP_betabranch"/>
    <property type="match status" value="2"/>
</dbReference>
<dbReference type="Pfam" id="PF00550">
    <property type="entry name" value="PP-binding"/>
    <property type="match status" value="2"/>
</dbReference>
<dbReference type="Pfam" id="PF00109">
    <property type="entry name" value="ketoacyl-synt"/>
    <property type="match status" value="1"/>
</dbReference>
<proteinExistence type="predicted"/>
<evidence type="ECO:0000313" key="9">
    <source>
        <dbReference type="EMBL" id="MFC5810966.1"/>
    </source>
</evidence>
<dbReference type="Pfam" id="PF18369">
    <property type="entry name" value="PKS_DE"/>
    <property type="match status" value="1"/>
</dbReference>
<protein>
    <submittedName>
        <fullName evidence="9">Type I polyketide synthase</fullName>
    </submittedName>
</protein>
<keyword evidence="6" id="KW-0012">Acyltransferase</keyword>
<gene>
    <name evidence="9" type="ORF">ACFQGO_26295</name>
</gene>
<dbReference type="Pfam" id="PF22621">
    <property type="entry name" value="CurL-like_PKS_C"/>
    <property type="match status" value="1"/>
</dbReference>
<evidence type="ECO:0000256" key="3">
    <source>
        <dbReference type="ARBA" id="ARBA00022679"/>
    </source>
</evidence>
<dbReference type="Pfam" id="PF00698">
    <property type="entry name" value="Acyl_transf_1"/>
    <property type="match status" value="1"/>
</dbReference>
<dbReference type="SMART" id="SM00827">
    <property type="entry name" value="PKS_AT"/>
    <property type="match status" value="1"/>
</dbReference>
<evidence type="ECO:0000259" key="7">
    <source>
        <dbReference type="PROSITE" id="PS50075"/>
    </source>
</evidence>
<dbReference type="InterPro" id="IPR001227">
    <property type="entry name" value="Ac_transferase_dom_sf"/>
</dbReference>
<dbReference type="InterPro" id="IPR016035">
    <property type="entry name" value="Acyl_Trfase/lysoPLipase"/>
</dbReference>
<feature type="non-terminal residue" evidence="9">
    <location>
        <position position="1"/>
    </location>
</feature>
<dbReference type="InterPro" id="IPR014031">
    <property type="entry name" value="Ketoacyl_synth_C"/>
</dbReference>
<dbReference type="PANTHER" id="PTHR43775">
    <property type="entry name" value="FATTY ACID SYNTHASE"/>
    <property type="match status" value="1"/>
</dbReference>
<reference evidence="10" key="1">
    <citation type="journal article" date="2019" name="Int. J. Syst. Evol. Microbiol.">
        <title>The Global Catalogue of Microorganisms (GCM) 10K type strain sequencing project: providing services to taxonomists for standard genome sequencing and annotation.</title>
        <authorList>
            <consortium name="The Broad Institute Genomics Platform"/>
            <consortium name="The Broad Institute Genome Sequencing Center for Infectious Disease"/>
            <person name="Wu L."/>
            <person name="Ma J."/>
        </authorList>
    </citation>
    <scope>NUCLEOTIDE SEQUENCE [LARGE SCALE GENOMIC DNA]</scope>
    <source>
        <strain evidence="10">JCM 9918</strain>
    </source>
</reference>
<dbReference type="InterPro" id="IPR014030">
    <property type="entry name" value="Ketoacyl_synth_N"/>
</dbReference>
<dbReference type="SMART" id="SM00825">
    <property type="entry name" value="PKS_KS"/>
    <property type="match status" value="1"/>
</dbReference>
<evidence type="ECO:0000256" key="4">
    <source>
        <dbReference type="ARBA" id="ARBA00023194"/>
    </source>
</evidence>
<dbReference type="InterPro" id="IPR036736">
    <property type="entry name" value="ACP-like_sf"/>
</dbReference>
<keyword evidence="5" id="KW-0511">Multifunctional enzyme</keyword>
<dbReference type="RefSeq" id="WP_380968088.1">
    <property type="nucleotide sequence ID" value="NZ_JBHSNZ010000020.1"/>
</dbReference>
<dbReference type="SUPFAM" id="SSF55048">
    <property type="entry name" value="Probable ACP-binding domain of malonyl-CoA ACP transacylase"/>
    <property type="match status" value="1"/>
</dbReference>
<dbReference type="NCBIfam" id="NF045894">
    <property type="entry name" value="PKS_plus_SDR"/>
    <property type="match status" value="1"/>
</dbReference>
<dbReference type="PROSITE" id="PS50075">
    <property type="entry name" value="CARRIER"/>
    <property type="match status" value="2"/>
</dbReference>
<accession>A0ABW1BDQ9</accession>
<dbReference type="EMBL" id="JBHSNZ010000020">
    <property type="protein sequence ID" value="MFC5810966.1"/>
    <property type="molecule type" value="Genomic_DNA"/>
</dbReference>
<dbReference type="InterPro" id="IPR020841">
    <property type="entry name" value="PKS_Beta-ketoAc_synthase_dom"/>
</dbReference>
<feature type="domain" description="Ketosynthase family 3 (KS3)" evidence="8">
    <location>
        <begin position="139"/>
        <end position="549"/>
    </location>
</feature>
<dbReference type="InterPro" id="IPR013968">
    <property type="entry name" value="PKS_KR"/>
</dbReference>
<dbReference type="Gene3D" id="3.40.50.720">
    <property type="entry name" value="NAD(P)-binding Rossmann-like Domain"/>
    <property type="match status" value="1"/>
</dbReference>
<keyword evidence="4" id="KW-0045">Antibiotic biosynthesis</keyword>
<feature type="domain" description="Carrier" evidence="7">
    <location>
        <begin position="1607"/>
        <end position="1682"/>
    </location>
</feature>
<dbReference type="PANTHER" id="PTHR43775:SF51">
    <property type="entry name" value="INACTIVE PHENOLPHTHIOCEROL SYNTHESIS POLYKETIDE SYNTHASE TYPE I PKS1-RELATED"/>
    <property type="match status" value="1"/>
</dbReference>
<dbReference type="InterPro" id="IPR009081">
    <property type="entry name" value="PP-bd_ACP"/>
</dbReference>
<dbReference type="InterPro" id="IPR020806">
    <property type="entry name" value="PKS_PP-bd"/>
</dbReference>
<dbReference type="CDD" id="cd00833">
    <property type="entry name" value="PKS"/>
    <property type="match status" value="1"/>
</dbReference>
<evidence type="ECO:0000313" key="10">
    <source>
        <dbReference type="Proteomes" id="UP001596112"/>
    </source>
</evidence>
<evidence type="ECO:0000259" key="8">
    <source>
        <dbReference type="PROSITE" id="PS52004"/>
    </source>
</evidence>
<dbReference type="Gene3D" id="3.40.47.10">
    <property type="match status" value="1"/>
</dbReference>
<dbReference type="SUPFAM" id="SSF52151">
    <property type="entry name" value="FabD/lysophospholipase-like"/>
    <property type="match status" value="1"/>
</dbReference>
<dbReference type="SUPFAM" id="SSF47336">
    <property type="entry name" value="ACP-like"/>
    <property type="match status" value="2"/>
</dbReference>
<comment type="caution">
    <text evidence="9">The sequence shown here is derived from an EMBL/GenBank/DDBJ whole genome shotgun (WGS) entry which is preliminary data.</text>
</comment>
<name>A0ABW1BDQ9_9ACTN</name>